<dbReference type="SMART" id="SM00271">
    <property type="entry name" value="DnaJ"/>
    <property type="match status" value="1"/>
</dbReference>
<feature type="compositionally biased region" description="Basic and acidic residues" evidence="6">
    <location>
        <begin position="431"/>
        <end position="444"/>
    </location>
</feature>
<sequence length="460" mass="52372">MQKGGTQDYYATLGVPKDASDDMIKKAYRTLAMKFHPDKISQEKDKALYEEKFSQITEAYEVLKDQKKRDAYDRFGKSGLEDNLDGAHLAQFFNDGSFGSGFFDILFGYNRPENHTSFETSSKKTDDHIIPIVVSLEDLYKGSLKNFTARRRIICLSCRGTGALSESHIFYCKACKGSGRRIMRRTLPRSGIVQQFTAICNECEGRGQHVTEKCKECSGRGKITQNNRIDVFVKPGAFDGQQITLQGEGDEWDSHSTGDVIFLIKQNPHEVYTRRGNDLYMKKTITLLEALTGFEFFVSTLDLKKKYKVVVDEVIQPGECRGVANLGMPLYDSSLKTLDDKKHKFGNLVIIFKVVFPQHLNRELKNYLRVMLDPKVRNSNGRIPTFKQLEEISKQTASDEGQSLDDGVERVRLLPGDFKNPFGDEYADVRDAPEYKQDAEITRETRKKKKGIMRSMCAQQ</sequence>
<dbReference type="EMBL" id="JAOPGA020000481">
    <property type="protein sequence ID" value="KAL0478919.1"/>
    <property type="molecule type" value="Genomic_DNA"/>
</dbReference>
<dbReference type="InterPro" id="IPR044713">
    <property type="entry name" value="DNJA1/2-like"/>
</dbReference>
<evidence type="ECO:0000313" key="9">
    <source>
        <dbReference type="EMBL" id="KAL0478919.1"/>
    </source>
</evidence>
<dbReference type="GO" id="GO:0005524">
    <property type="term" value="F:ATP binding"/>
    <property type="evidence" value="ECO:0007669"/>
    <property type="project" value="InterPro"/>
</dbReference>
<dbReference type="GO" id="GO:0051082">
    <property type="term" value="F:unfolded protein binding"/>
    <property type="evidence" value="ECO:0007669"/>
    <property type="project" value="InterPro"/>
</dbReference>
<dbReference type="FunFam" id="2.10.230.10:FF:000001">
    <property type="entry name" value="DnaJ subfamily A member 2"/>
    <property type="match status" value="1"/>
</dbReference>
<dbReference type="GO" id="GO:0006457">
    <property type="term" value="P:protein folding"/>
    <property type="evidence" value="ECO:0007669"/>
    <property type="project" value="InterPro"/>
</dbReference>
<evidence type="ECO:0000313" key="10">
    <source>
        <dbReference type="Proteomes" id="UP001431209"/>
    </source>
</evidence>
<dbReference type="InterPro" id="IPR002939">
    <property type="entry name" value="DnaJ_C"/>
</dbReference>
<dbReference type="GO" id="GO:0030544">
    <property type="term" value="F:Hsp70 protein binding"/>
    <property type="evidence" value="ECO:0007669"/>
    <property type="project" value="InterPro"/>
</dbReference>
<evidence type="ECO:0000256" key="2">
    <source>
        <dbReference type="ARBA" id="ARBA00022737"/>
    </source>
</evidence>
<dbReference type="GO" id="GO:0009408">
    <property type="term" value="P:response to heat"/>
    <property type="evidence" value="ECO:0007669"/>
    <property type="project" value="InterPro"/>
</dbReference>
<dbReference type="PROSITE" id="PS50076">
    <property type="entry name" value="DNAJ_2"/>
    <property type="match status" value="1"/>
</dbReference>
<dbReference type="Pfam" id="PF00684">
    <property type="entry name" value="DnaJ_CXXCXGXG"/>
    <property type="match status" value="1"/>
</dbReference>
<keyword evidence="2" id="KW-0677">Repeat</keyword>
<dbReference type="CDD" id="cd10747">
    <property type="entry name" value="DnaJ_C"/>
    <property type="match status" value="1"/>
</dbReference>
<dbReference type="CDD" id="cd10719">
    <property type="entry name" value="DnaJ_zf"/>
    <property type="match status" value="1"/>
</dbReference>
<gene>
    <name evidence="9" type="ORF">AKO1_007810</name>
</gene>
<dbReference type="Pfam" id="PF00226">
    <property type="entry name" value="DnaJ"/>
    <property type="match status" value="1"/>
</dbReference>
<dbReference type="InterPro" id="IPR008971">
    <property type="entry name" value="HSP40/DnaJ_pept-bd"/>
</dbReference>
<dbReference type="PROSITE" id="PS00636">
    <property type="entry name" value="DNAJ_1"/>
    <property type="match status" value="1"/>
</dbReference>
<dbReference type="SUPFAM" id="SSF49493">
    <property type="entry name" value="HSP40/DnaJ peptide-binding domain"/>
    <property type="match status" value="2"/>
</dbReference>
<evidence type="ECO:0000256" key="1">
    <source>
        <dbReference type="ARBA" id="ARBA00022723"/>
    </source>
</evidence>
<evidence type="ECO:0000256" key="6">
    <source>
        <dbReference type="SAM" id="MobiDB-lite"/>
    </source>
</evidence>
<name>A0AAW2YQJ5_9EUKA</name>
<evidence type="ECO:0000259" key="7">
    <source>
        <dbReference type="PROSITE" id="PS50076"/>
    </source>
</evidence>
<dbReference type="GO" id="GO:0008270">
    <property type="term" value="F:zinc ion binding"/>
    <property type="evidence" value="ECO:0007669"/>
    <property type="project" value="UniProtKB-KW"/>
</dbReference>
<accession>A0AAW2YQJ5</accession>
<dbReference type="InterPro" id="IPR018253">
    <property type="entry name" value="DnaJ_domain_CS"/>
</dbReference>
<feature type="region of interest" description="Disordered" evidence="6">
    <location>
        <begin position="431"/>
        <end position="460"/>
    </location>
</feature>
<evidence type="ECO:0000259" key="8">
    <source>
        <dbReference type="PROSITE" id="PS51188"/>
    </source>
</evidence>
<dbReference type="Gene3D" id="1.10.287.110">
    <property type="entry name" value="DnaJ domain"/>
    <property type="match status" value="1"/>
</dbReference>
<dbReference type="AlphaFoldDB" id="A0AAW2YQJ5"/>
<keyword evidence="3 5" id="KW-0863">Zinc-finger</keyword>
<dbReference type="PRINTS" id="PR00625">
    <property type="entry name" value="JDOMAIN"/>
</dbReference>
<dbReference type="SUPFAM" id="SSF46565">
    <property type="entry name" value="Chaperone J-domain"/>
    <property type="match status" value="1"/>
</dbReference>
<reference evidence="9 10" key="1">
    <citation type="submission" date="2024-03" db="EMBL/GenBank/DDBJ databases">
        <title>The Acrasis kona genome and developmental transcriptomes reveal deep origins of eukaryotic multicellular pathways.</title>
        <authorList>
            <person name="Sheikh S."/>
            <person name="Fu C.-J."/>
            <person name="Brown M.W."/>
            <person name="Baldauf S.L."/>
        </authorList>
    </citation>
    <scope>NUCLEOTIDE SEQUENCE [LARGE SCALE GENOMIC DNA]</scope>
    <source>
        <strain evidence="9 10">ATCC MYA-3509</strain>
    </source>
</reference>
<dbReference type="SUPFAM" id="SSF57938">
    <property type="entry name" value="DnaJ/Hsp40 cysteine-rich domain"/>
    <property type="match status" value="1"/>
</dbReference>
<dbReference type="InterPro" id="IPR036410">
    <property type="entry name" value="HSP_DnaJ_Cys-rich_dom_sf"/>
</dbReference>
<dbReference type="Gene3D" id="2.10.230.10">
    <property type="entry name" value="Heat shock protein DnaJ, cysteine-rich domain"/>
    <property type="match status" value="1"/>
</dbReference>
<dbReference type="PROSITE" id="PS51188">
    <property type="entry name" value="ZF_CR"/>
    <property type="match status" value="1"/>
</dbReference>
<comment type="caution">
    <text evidence="9">The sequence shown here is derived from an EMBL/GenBank/DDBJ whole genome shotgun (WGS) entry which is preliminary data.</text>
</comment>
<organism evidence="9 10">
    <name type="scientific">Acrasis kona</name>
    <dbReference type="NCBI Taxonomy" id="1008807"/>
    <lineage>
        <taxon>Eukaryota</taxon>
        <taxon>Discoba</taxon>
        <taxon>Heterolobosea</taxon>
        <taxon>Tetramitia</taxon>
        <taxon>Eutetramitia</taxon>
        <taxon>Acrasidae</taxon>
        <taxon>Acrasis</taxon>
    </lineage>
</organism>
<dbReference type="CDD" id="cd06257">
    <property type="entry name" value="DnaJ"/>
    <property type="match status" value="1"/>
</dbReference>
<feature type="domain" description="CR-type" evidence="8">
    <location>
        <begin position="142"/>
        <end position="226"/>
    </location>
</feature>
<dbReference type="HAMAP" id="MF_01152">
    <property type="entry name" value="DnaJ"/>
    <property type="match status" value="1"/>
</dbReference>
<evidence type="ECO:0000256" key="4">
    <source>
        <dbReference type="ARBA" id="ARBA00022833"/>
    </source>
</evidence>
<dbReference type="Pfam" id="PF01556">
    <property type="entry name" value="DnaJ_C"/>
    <property type="match status" value="1"/>
</dbReference>
<dbReference type="Gene3D" id="2.60.260.20">
    <property type="entry name" value="Urease metallochaperone UreE, N-terminal domain"/>
    <property type="match status" value="2"/>
</dbReference>
<keyword evidence="10" id="KW-1185">Reference proteome</keyword>
<dbReference type="InterPro" id="IPR036869">
    <property type="entry name" value="J_dom_sf"/>
</dbReference>
<dbReference type="PANTHER" id="PTHR43888">
    <property type="entry name" value="DNAJ-LIKE-2, ISOFORM A-RELATED"/>
    <property type="match status" value="1"/>
</dbReference>
<proteinExistence type="inferred from homology"/>
<protein>
    <submittedName>
        <fullName evidence="9">DnaJ</fullName>
    </submittedName>
</protein>
<dbReference type="Proteomes" id="UP001431209">
    <property type="component" value="Unassembled WGS sequence"/>
</dbReference>
<evidence type="ECO:0000256" key="3">
    <source>
        <dbReference type="ARBA" id="ARBA00022771"/>
    </source>
</evidence>
<dbReference type="InterPro" id="IPR001623">
    <property type="entry name" value="DnaJ_domain"/>
</dbReference>
<keyword evidence="4 5" id="KW-0862">Zinc</keyword>
<feature type="zinc finger region" description="CR-type" evidence="5">
    <location>
        <begin position="142"/>
        <end position="226"/>
    </location>
</feature>
<dbReference type="FunFam" id="2.60.260.20:FF:000003">
    <property type="entry name" value="DnaJ subfamily A member 2"/>
    <property type="match status" value="1"/>
</dbReference>
<dbReference type="InterPro" id="IPR001305">
    <property type="entry name" value="HSP_DnaJ_Cys-rich_dom"/>
</dbReference>
<evidence type="ECO:0000256" key="5">
    <source>
        <dbReference type="PROSITE-ProRule" id="PRU00546"/>
    </source>
</evidence>
<keyword evidence="1 5" id="KW-0479">Metal-binding</keyword>
<dbReference type="InterPro" id="IPR012724">
    <property type="entry name" value="DnaJ"/>
</dbReference>
<feature type="domain" description="J" evidence="7">
    <location>
        <begin position="8"/>
        <end position="76"/>
    </location>
</feature>